<evidence type="ECO:0000256" key="1">
    <source>
        <dbReference type="SAM" id="MobiDB-lite"/>
    </source>
</evidence>
<sequence>MSESQFEEFPHDPFYDECPRCRSTQLIKVIHGMPMFREEFQHQTYAARDAEGVWHYRTDDERQEPDEESPEYETFDPRIFPDVPHLYFTSYYGTPEGALYELAGCVIMMGDPSALLDTTCRACGLRYGFQDDDRNDEEEPREFDYNAFG</sequence>
<protein>
    <submittedName>
        <fullName evidence="2">Unannotated protein</fullName>
    </submittedName>
</protein>
<gene>
    <name evidence="2" type="ORF">UFOPK2958_00728</name>
</gene>
<reference evidence="2" key="1">
    <citation type="submission" date="2020-05" db="EMBL/GenBank/DDBJ databases">
        <authorList>
            <person name="Chiriac C."/>
            <person name="Salcher M."/>
            <person name="Ghai R."/>
            <person name="Kavagutti S V."/>
        </authorList>
    </citation>
    <scope>NUCLEOTIDE SEQUENCE</scope>
</reference>
<evidence type="ECO:0000313" key="2">
    <source>
        <dbReference type="EMBL" id="CAB4784038.1"/>
    </source>
</evidence>
<feature type="region of interest" description="Disordered" evidence="1">
    <location>
        <begin position="129"/>
        <end position="149"/>
    </location>
</feature>
<proteinExistence type="predicted"/>
<accession>A0A6J6WLW2</accession>
<dbReference type="EMBL" id="CAFAAB010000070">
    <property type="protein sequence ID" value="CAB4784038.1"/>
    <property type="molecule type" value="Genomic_DNA"/>
</dbReference>
<dbReference type="AlphaFoldDB" id="A0A6J6WLW2"/>
<organism evidence="2">
    <name type="scientific">freshwater metagenome</name>
    <dbReference type="NCBI Taxonomy" id="449393"/>
    <lineage>
        <taxon>unclassified sequences</taxon>
        <taxon>metagenomes</taxon>
        <taxon>ecological metagenomes</taxon>
    </lineage>
</organism>
<name>A0A6J6WLW2_9ZZZZ</name>